<reference evidence="3" key="1">
    <citation type="submission" date="2022-10" db="EMBL/GenBank/DDBJ databases">
        <authorList>
            <person name="Chen Y."/>
            <person name="Dougan E. K."/>
            <person name="Chan C."/>
            <person name="Rhodes N."/>
            <person name="Thang M."/>
        </authorList>
    </citation>
    <scope>NUCLEOTIDE SEQUENCE</scope>
</reference>
<dbReference type="SUPFAM" id="SSF46565">
    <property type="entry name" value="Chaperone J-domain"/>
    <property type="match status" value="1"/>
</dbReference>
<dbReference type="InterPro" id="IPR036869">
    <property type="entry name" value="J_dom_sf"/>
</dbReference>
<dbReference type="CDD" id="cd06257">
    <property type="entry name" value="DnaJ"/>
    <property type="match status" value="1"/>
</dbReference>
<dbReference type="OrthoDB" id="445556at2759"/>
<dbReference type="Pfam" id="PF00226">
    <property type="entry name" value="DnaJ"/>
    <property type="match status" value="1"/>
</dbReference>
<dbReference type="InterPro" id="IPR001623">
    <property type="entry name" value="DnaJ_domain"/>
</dbReference>
<feature type="domain" description="J" evidence="2">
    <location>
        <begin position="19"/>
        <end position="81"/>
    </location>
</feature>
<dbReference type="InterPro" id="IPR050817">
    <property type="entry name" value="DjlA_DnaK_co-chaperone"/>
</dbReference>
<protein>
    <submittedName>
        <fullName evidence="4">J domain-containing protein</fullName>
    </submittedName>
</protein>
<dbReference type="InterPro" id="IPR018253">
    <property type="entry name" value="DnaJ_domain_CS"/>
</dbReference>
<dbReference type="EMBL" id="CAMXCT020001369">
    <property type="protein sequence ID" value="CAL1142802.1"/>
    <property type="molecule type" value="Genomic_DNA"/>
</dbReference>
<evidence type="ECO:0000313" key="5">
    <source>
        <dbReference type="Proteomes" id="UP001152797"/>
    </source>
</evidence>
<dbReference type="PRINTS" id="PR00625">
    <property type="entry name" value="JDOMAIN"/>
</dbReference>
<evidence type="ECO:0000313" key="4">
    <source>
        <dbReference type="EMBL" id="CAL4776739.1"/>
    </source>
</evidence>
<accession>A0A9P1CE33</accession>
<dbReference type="AlphaFoldDB" id="A0A9P1CE33"/>
<dbReference type="PROSITE" id="PS00636">
    <property type="entry name" value="DNAJ_1"/>
    <property type="match status" value="1"/>
</dbReference>
<dbReference type="Proteomes" id="UP001152797">
    <property type="component" value="Unassembled WGS sequence"/>
</dbReference>
<name>A0A9P1CE33_9DINO</name>
<feature type="compositionally biased region" description="Polar residues" evidence="1">
    <location>
        <begin position="81"/>
        <end position="92"/>
    </location>
</feature>
<evidence type="ECO:0000313" key="3">
    <source>
        <dbReference type="EMBL" id="CAI3989427.1"/>
    </source>
</evidence>
<evidence type="ECO:0000256" key="1">
    <source>
        <dbReference type="SAM" id="MobiDB-lite"/>
    </source>
</evidence>
<gene>
    <name evidence="3" type="ORF">C1SCF055_LOCUS16504</name>
</gene>
<reference evidence="4 5" key="2">
    <citation type="submission" date="2024-05" db="EMBL/GenBank/DDBJ databases">
        <authorList>
            <person name="Chen Y."/>
            <person name="Shah S."/>
            <person name="Dougan E. K."/>
            <person name="Thang M."/>
            <person name="Chan C."/>
        </authorList>
    </citation>
    <scope>NUCLEOTIDE SEQUENCE [LARGE SCALE GENOMIC DNA]</scope>
</reference>
<sequence>MSLAKRQRFSGRCESIGPDHYQALGVGRTATQREITLAYHRRALETHPDRLNGKKENFQPVALAYEVLSDQTKRQAYNMSLVGSSSSDGTKPNHSRPHGGDVHLLADHPEAMIRILLSADPSVWGRLLKGLNSIQRQRLLDGLQSLEASGRRHRQPKTVENAAEAFGDCGRLACLFFKNSRSFEAKITLHGLEISSPYTMSKVVAVFYHSSMVELKRLIEVCIKEKPYISFEEAVLGSCKALDNEGLTCPFKFRVRIGSGGKYLVGPLVSNVSLALRMRKECLASEHNFTKLKQKWRSQAQNSEERAVQMRPRLVSRLVGFLLAQQDAESSAPVARVRRCLKQGADVVLKVPILKKVCDALQQPAWQLERELASGDGQKALMEFLVQRKSLRDVPKNPKTKWMEMPPTAWELVLSFNGITDLAAAMSVDRARCQHAGTSLQARCDGRLILLPEDFGESEQPVFRFLCSKYMQQVRCIDLRHMPEDVTNASLLWAVMRRKADLDRVILHHSTLPPPCDPALPFSVEISLQD</sequence>
<dbReference type="EMBL" id="CAMXCT010001369">
    <property type="protein sequence ID" value="CAI3989427.1"/>
    <property type="molecule type" value="Genomic_DNA"/>
</dbReference>
<feature type="region of interest" description="Disordered" evidence="1">
    <location>
        <begin position="81"/>
        <end position="100"/>
    </location>
</feature>
<dbReference type="PROSITE" id="PS50076">
    <property type="entry name" value="DNAJ_2"/>
    <property type="match status" value="1"/>
</dbReference>
<dbReference type="PANTHER" id="PTHR24074">
    <property type="entry name" value="CO-CHAPERONE PROTEIN DJLA"/>
    <property type="match status" value="1"/>
</dbReference>
<evidence type="ECO:0000259" key="2">
    <source>
        <dbReference type="PROSITE" id="PS50076"/>
    </source>
</evidence>
<dbReference type="SMART" id="SM00271">
    <property type="entry name" value="DnaJ"/>
    <property type="match status" value="1"/>
</dbReference>
<proteinExistence type="predicted"/>
<comment type="caution">
    <text evidence="3">The sequence shown here is derived from an EMBL/GenBank/DDBJ whole genome shotgun (WGS) entry which is preliminary data.</text>
</comment>
<keyword evidence="5" id="KW-1185">Reference proteome</keyword>
<dbReference type="Gene3D" id="1.10.287.110">
    <property type="entry name" value="DnaJ domain"/>
    <property type="match status" value="1"/>
</dbReference>
<dbReference type="EMBL" id="CAMXCT030001369">
    <property type="protein sequence ID" value="CAL4776739.1"/>
    <property type="molecule type" value="Genomic_DNA"/>
</dbReference>
<organism evidence="3">
    <name type="scientific">Cladocopium goreaui</name>
    <dbReference type="NCBI Taxonomy" id="2562237"/>
    <lineage>
        <taxon>Eukaryota</taxon>
        <taxon>Sar</taxon>
        <taxon>Alveolata</taxon>
        <taxon>Dinophyceae</taxon>
        <taxon>Suessiales</taxon>
        <taxon>Symbiodiniaceae</taxon>
        <taxon>Cladocopium</taxon>
    </lineage>
</organism>